<keyword evidence="2" id="KW-1185">Reference proteome</keyword>
<comment type="caution">
    <text evidence="1">The sequence shown here is derived from an EMBL/GenBank/DDBJ whole genome shotgun (WGS) entry which is preliminary data.</text>
</comment>
<reference evidence="1" key="1">
    <citation type="submission" date="2022-04" db="EMBL/GenBank/DDBJ databases">
        <title>Chromosome-scale genome assembly of Holotrichia oblita Faldermann.</title>
        <authorList>
            <person name="Rongchong L."/>
        </authorList>
    </citation>
    <scope>NUCLEOTIDE SEQUENCE</scope>
    <source>
        <strain evidence="1">81SQS9</strain>
    </source>
</reference>
<dbReference type="Proteomes" id="UP001056778">
    <property type="component" value="Chromosome 3"/>
</dbReference>
<sequence>MQSFFTFVVTIIIGWASAEDLRLLDLPPEEAQQYIESKDQSLKYAPKIDSNVPAVRVLGDTPTNVLEDIYLANQYHGQDGLGSYLYGYSVPDIAKTEKKKAHGDLKGAYQYINGGGQEIKVQYWDDGTGFHQIDNLPEVLPKQVEDSPDVQAAKQEFFKRWHEEAERNKHPVTAPGPGGIPGSGQSQYQSGYASGPQSGQPFSGHYQQGQSNSGASSGPGSNQGYNTYQNGYPGQPGVQIGHGSSGYQATQPSQGPGQGSHGVSQVGSQSFAQGGQGGYPTSQINSDTSQSGVSGSQGYTGGQGELQNGYKYGQGGYPVQPVSSGSSKTEYTSGYQTGQQGGFSSNPNAGYNSQGGYLAGQSTGSGKYGQNATPGSQQNQPSLQYGGSQSGYQSQSGQSHNDQGCCGGQSSSNQENYAQSHGGNEWEYKPTEEEKGPPRGFFYNFDYPVGIIVQKQGAGGPHKRESLEHLYGENKANFEHQVKTGASLDGASQSGYQVHA</sequence>
<accession>A0ACB9TG57</accession>
<proteinExistence type="predicted"/>
<dbReference type="EMBL" id="CM043017">
    <property type="protein sequence ID" value="KAI4465785.1"/>
    <property type="molecule type" value="Genomic_DNA"/>
</dbReference>
<name>A0ACB9TG57_HOLOL</name>
<evidence type="ECO:0000313" key="1">
    <source>
        <dbReference type="EMBL" id="KAI4465785.1"/>
    </source>
</evidence>
<evidence type="ECO:0000313" key="2">
    <source>
        <dbReference type="Proteomes" id="UP001056778"/>
    </source>
</evidence>
<organism evidence="1 2">
    <name type="scientific">Holotrichia oblita</name>
    <name type="common">Chafer beetle</name>
    <dbReference type="NCBI Taxonomy" id="644536"/>
    <lineage>
        <taxon>Eukaryota</taxon>
        <taxon>Metazoa</taxon>
        <taxon>Ecdysozoa</taxon>
        <taxon>Arthropoda</taxon>
        <taxon>Hexapoda</taxon>
        <taxon>Insecta</taxon>
        <taxon>Pterygota</taxon>
        <taxon>Neoptera</taxon>
        <taxon>Endopterygota</taxon>
        <taxon>Coleoptera</taxon>
        <taxon>Polyphaga</taxon>
        <taxon>Scarabaeiformia</taxon>
        <taxon>Scarabaeidae</taxon>
        <taxon>Melolonthinae</taxon>
        <taxon>Holotrichia</taxon>
    </lineage>
</organism>
<gene>
    <name evidence="1" type="ORF">MML48_3g00020405</name>
</gene>
<protein>
    <submittedName>
        <fullName evidence="1">Cuticle protein</fullName>
    </submittedName>
</protein>